<sequence>MGSGRIDDRRWEGESNIREKNMVQEMGESSRRVEGRERERGDIPGGLGVGVRRENSEGEDVRFEENAVGEMGLRRY</sequence>
<keyword evidence="3" id="KW-1185">Reference proteome</keyword>
<protein>
    <submittedName>
        <fullName evidence="2">Uncharacterized protein</fullName>
    </submittedName>
</protein>
<gene>
    <name evidence="2" type="ORF">L873DRAFT_1801690</name>
</gene>
<organism evidence="2 3">
    <name type="scientific">Choiromyces venosus 120613-1</name>
    <dbReference type="NCBI Taxonomy" id="1336337"/>
    <lineage>
        <taxon>Eukaryota</taxon>
        <taxon>Fungi</taxon>
        <taxon>Dikarya</taxon>
        <taxon>Ascomycota</taxon>
        <taxon>Pezizomycotina</taxon>
        <taxon>Pezizomycetes</taxon>
        <taxon>Pezizales</taxon>
        <taxon>Tuberaceae</taxon>
        <taxon>Choiromyces</taxon>
    </lineage>
</organism>
<evidence type="ECO:0000313" key="3">
    <source>
        <dbReference type="Proteomes" id="UP000276215"/>
    </source>
</evidence>
<accession>A0A3N4JWW8</accession>
<reference evidence="2 3" key="1">
    <citation type="journal article" date="2018" name="Nat. Ecol. Evol.">
        <title>Pezizomycetes genomes reveal the molecular basis of ectomycorrhizal truffle lifestyle.</title>
        <authorList>
            <person name="Murat C."/>
            <person name="Payen T."/>
            <person name="Noel B."/>
            <person name="Kuo A."/>
            <person name="Morin E."/>
            <person name="Chen J."/>
            <person name="Kohler A."/>
            <person name="Krizsan K."/>
            <person name="Balestrini R."/>
            <person name="Da Silva C."/>
            <person name="Montanini B."/>
            <person name="Hainaut M."/>
            <person name="Levati E."/>
            <person name="Barry K.W."/>
            <person name="Belfiori B."/>
            <person name="Cichocki N."/>
            <person name="Clum A."/>
            <person name="Dockter R.B."/>
            <person name="Fauchery L."/>
            <person name="Guy J."/>
            <person name="Iotti M."/>
            <person name="Le Tacon F."/>
            <person name="Lindquist E.A."/>
            <person name="Lipzen A."/>
            <person name="Malagnac F."/>
            <person name="Mello A."/>
            <person name="Molinier V."/>
            <person name="Miyauchi S."/>
            <person name="Poulain J."/>
            <person name="Riccioni C."/>
            <person name="Rubini A."/>
            <person name="Sitrit Y."/>
            <person name="Splivallo R."/>
            <person name="Traeger S."/>
            <person name="Wang M."/>
            <person name="Zifcakova L."/>
            <person name="Wipf D."/>
            <person name="Zambonelli A."/>
            <person name="Paolocci F."/>
            <person name="Nowrousian M."/>
            <person name="Ottonello S."/>
            <person name="Baldrian P."/>
            <person name="Spatafora J.W."/>
            <person name="Henrissat B."/>
            <person name="Nagy L.G."/>
            <person name="Aury J.M."/>
            <person name="Wincker P."/>
            <person name="Grigoriev I.V."/>
            <person name="Bonfante P."/>
            <person name="Martin F.M."/>
        </authorList>
    </citation>
    <scope>NUCLEOTIDE SEQUENCE [LARGE SCALE GENOMIC DNA]</scope>
    <source>
        <strain evidence="2 3">120613-1</strain>
    </source>
</reference>
<dbReference type="EMBL" id="ML120366">
    <property type="protein sequence ID" value="RPB02707.1"/>
    <property type="molecule type" value="Genomic_DNA"/>
</dbReference>
<name>A0A3N4JWW8_9PEZI</name>
<evidence type="ECO:0000313" key="2">
    <source>
        <dbReference type="EMBL" id="RPB02707.1"/>
    </source>
</evidence>
<dbReference type="Proteomes" id="UP000276215">
    <property type="component" value="Unassembled WGS sequence"/>
</dbReference>
<feature type="region of interest" description="Disordered" evidence="1">
    <location>
        <begin position="1"/>
        <end position="58"/>
    </location>
</feature>
<proteinExistence type="predicted"/>
<evidence type="ECO:0000256" key="1">
    <source>
        <dbReference type="SAM" id="MobiDB-lite"/>
    </source>
</evidence>
<feature type="compositionally biased region" description="Basic and acidic residues" evidence="1">
    <location>
        <begin position="1"/>
        <end position="42"/>
    </location>
</feature>
<dbReference type="AlphaFoldDB" id="A0A3N4JWW8"/>